<feature type="domain" description="Glutamine amidotransferase" evidence="1">
    <location>
        <begin position="76"/>
        <end position="189"/>
    </location>
</feature>
<organism evidence="2 3">
    <name type="scientific">Enterovibrio norvegicus DSM 15893</name>
    <dbReference type="NCBI Taxonomy" id="1121869"/>
    <lineage>
        <taxon>Bacteria</taxon>
        <taxon>Pseudomonadati</taxon>
        <taxon>Pseudomonadota</taxon>
        <taxon>Gammaproteobacteria</taxon>
        <taxon>Vibrionales</taxon>
        <taxon>Vibrionaceae</taxon>
        <taxon>Enterovibrio</taxon>
    </lineage>
</organism>
<proteinExistence type="predicted"/>
<dbReference type="CDD" id="cd01741">
    <property type="entry name" value="GATase1_1"/>
    <property type="match status" value="1"/>
</dbReference>
<dbReference type="SUPFAM" id="SSF52317">
    <property type="entry name" value="Class I glutamine amidotransferase-like"/>
    <property type="match status" value="1"/>
</dbReference>
<protein>
    <submittedName>
        <fullName evidence="2">GMP synthase-Glutamine amidotransferase</fullName>
    </submittedName>
</protein>
<dbReference type="GO" id="GO:0016740">
    <property type="term" value="F:transferase activity"/>
    <property type="evidence" value="ECO:0007669"/>
    <property type="project" value="UniProtKB-KW"/>
</dbReference>
<dbReference type="InterPro" id="IPR044992">
    <property type="entry name" value="ChyE-like"/>
</dbReference>
<evidence type="ECO:0000313" key="2">
    <source>
        <dbReference type="EMBL" id="SFQ26730.1"/>
    </source>
</evidence>
<name>A0A1I5X448_9GAMM</name>
<dbReference type="EMBL" id="FOWR01000056">
    <property type="protein sequence ID" value="SFQ26730.1"/>
    <property type="molecule type" value="Genomic_DNA"/>
</dbReference>
<evidence type="ECO:0000313" key="3">
    <source>
        <dbReference type="Proteomes" id="UP000182692"/>
    </source>
</evidence>
<evidence type="ECO:0000259" key="1">
    <source>
        <dbReference type="Pfam" id="PF00117"/>
    </source>
</evidence>
<reference evidence="2 3" key="1">
    <citation type="submission" date="2016-10" db="EMBL/GenBank/DDBJ databases">
        <authorList>
            <person name="de Groot N.N."/>
        </authorList>
    </citation>
    <scope>NUCLEOTIDE SEQUENCE [LARGE SCALE GENOMIC DNA]</scope>
    <source>
        <strain evidence="2 3">DSM 15893</strain>
    </source>
</reference>
<accession>A0A1I5X448</accession>
<keyword evidence="2" id="KW-0315">Glutamine amidotransferase</keyword>
<dbReference type="InterPro" id="IPR029062">
    <property type="entry name" value="Class_I_gatase-like"/>
</dbReference>
<dbReference type="GeneID" id="35869811"/>
<dbReference type="OrthoDB" id="9813383at2"/>
<dbReference type="RefSeq" id="WP_074928732.1">
    <property type="nucleotide sequence ID" value="NZ_FOWR01000056.1"/>
</dbReference>
<gene>
    <name evidence="2" type="ORF">SAMN03084138_04544</name>
</gene>
<dbReference type="Proteomes" id="UP000182692">
    <property type="component" value="Unassembled WGS sequence"/>
</dbReference>
<dbReference type="PANTHER" id="PTHR42695">
    <property type="entry name" value="GLUTAMINE AMIDOTRANSFERASE YLR126C-RELATED"/>
    <property type="match status" value="1"/>
</dbReference>
<dbReference type="Pfam" id="PF00117">
    <property type="entry name" value="GATase"/>
    <property type="match status" value="1"/>
</dbReference>
<dbReference type="STRING" id="1121869.SAMN03084138_04544"/>
<dbReference type="PROSITE" id="PS51273">
    <property type="entry name" value="GATASE_TYPE_1"/>
    <property type="match status" value="1"/>
</dbReference>
<dbReference type="AlphaFoldDB" id="A0A1I5X448"/>
<dbReference type="Gene3D" id="3.40.50.880">
    <property type="match status" value="1"/>
</dbReference>
<keyword evidence="2" id="KW-0808">Transferase</keyword>
<dbReference type="PANTHER" id="PTHR42695:SF5">
    <property type="entry name" value="GLUTAMINE AMIDOTRANSFERASE YLR126C-RELATED"/>
    <property type="match status" value="1"/>
</dbReference>
<sequence>MALTLGILLCDDNYPESQAVYGHYDEAFKRLFDNSAVSSFVTYRVFEDAFPASPSECDVWLVTGSKWGVYESDPWITQLIDFVQRCDQEGQALIGVCFGHQLIHLALGGKAAKSNKGWGMGLYPVRILDQGAFDTGAQQTTLNLIAVHQDQVLESAPDFDVLAGSDFCPIAITQKDSRVLTMQCHPEFTDAFLLQLIERLREKAGDEKVDEAAAIIRACGMGDRSIVIDRLFAFLDQQMVSREKRQA</sequence>
<dbReference type="GO" id="GO:0005829">
    <property type="term" value="C:cytosol"/>
    <property type="evidence" value="ECO:0007669"/>
    <property type="project" value="TreeGrafter"/>
</dbReference>
<dbReference type="InterPro" id="IPR017926">
    <property type="entry name" value="GATASE"/>
</dbReference>